<feature type="compositionally biased region" description="Low complexity" evidence="11">
    <location>
        <begin position="142"/>
        <end position="154"/>
    </location>
</feature>
<keyword evidence="4 10" id="KW-0690">Ribosome biogenesis</keyword>
<protein>
    <recommendedName>
        <fullName evidence="10">rRNA biogenesis protein RRP36</fullName>
    </recommendedName>
</protein>
<dbReference type="PANTHER" id="PTHR21738:SF0">
    <property type="entry name" value="RIBOSOMAL RNA PROCESSING PROTEIN 36 HOMOLOG"/>
    <property type="match status" value="1"/>
</dbReference>
<dbReference type="GO" id="GO:0005730">
    <property type="term" value="C:nucleolus"/>
    <property type="evidence" value="ECO:0007669"/>
    <property type="project" value="UniProtKB-SubCell"/>
</dbReference>
<evidence type="ECO:0000256" key="4">
    <source>
        <dbReference type="ARBA" id="ARBA00022517"/>
    </source>
</evidence>
<dbReference type="InterPro" id="IPR009292">
    <property type="entry name" value="RRP36"/>
</dbReference>
<proteinExistence type="inferred from homology"/>
<evidence type="ECO:0000256" key="2">
    <source>
        <dbReference type="ARBA" id="ARBA00009418"/>
    </source>
</evidence>
<feature type="region of interest" description="Disordered" evidence="11">
    <location>
        <begin position="325"/>
        <end position="355"/>
    </location>
</feature>
<evidence type="ECO:0000256" key="6">
    <source>
        <dbReference type="ARBA" id="ARBA00023054"/>
    </source>
</evidence>
<comment type="function">
    <text evidence="9 10">Component of the 90S pre-ribosome involved in the maturation of rRNAs. Required for early cleavages of the pre-RNAs in the 40S ribosomal subunit maturation pathway.</text>
</comment>
<feature type="region of interest" description="Disordered" evidence="11">
    <location>
        <begin position="269"/>
        <end position="291"/>
    </location>
</feature>
<comment type="similarity">
    <text evidence="2 10">Belongs to the RRP36 family.</text>
</comment>
<dbReference type="GO" id="GO:0030686">
    <property type="term" value="C:90S preribosome"/>
    <property type="evidence" value="ECO:0007669"/>
    <property type="project" value="TreeGrafter"/>
</dbReference>
<evidence type="ECO:0000256" key="8">
    <source>
        <dbReference type="ARBA" id="ARBA00023274"/>
    </source>
</evidence>
<dbReference type="EMBL" id="MU001990">
    <property type="protein sequence ID" value="KAF2792020.1"/>
    <property type="molecule type" value="Genomic_DNA"/>
</dbReference>
<comment type="subunit">
    <text evidence="3 10">Associates with 90S and pre-40S pre-ribosomal particles.</text>
</comment>
<dbReference type="GO" id="GO:0000462">
    <property type="term" value="P:maturation of SSU-rRNA from tricistronic rRNA transcript (SSU-rRNA, 5.8S rRNA, LSU-rRNA)"/>
    <property type="evidence" value="ECO:0007669"/>
    <property type="project" value="TreeGrafter"/>
</dbReference>
<evidence type="ECO:0000256" key="11">
    <source>
        <dbReference type="SAM" id="MobiDB-lite"/>
    </source>
</evidence>
<keyword evidence="7 10" id="KW-0539">Nucleus</keyword>
<feature type="compositionally biased region" description="Basic and acidic residues" evidence="11">
    <location>
        <begin position="274"/>
        <end position="291"/>
    </location>
</feature>
<organism evidence="12 13">
    <name type="scientific">Melanomma pulvis-pyrius CBS 109.77</name>
    <dbReference type="NCBI Taxonomy" id="1314802"/>
    <lineage>
        <taxon>Eukaryota</taxon>
        <taxon>Fungi</taxon>
        <taxon>Dikarya</taxon>
        <taxon>Ascomycota</taxon>
        <taxon>Pezizomycotina</taxon>
        <taxon>Dothideomycetes</taxon>
        <taxon>Pleosporomycetidae</taxon>
        <taxon>Pleosporales</taxon>
        <taxon>Melanommataceae</taxon>
        <taxon>Melanomma</taxon>
    </lineage>
</organism>
<feature type="compositionally biased region" description="Basic and acidic residues" evidence="11">
    <location>
        <begin position="90"/>
        <end position="127"/>
    </location>
</feature>
<feature type="region of interest" description="Disordered" evidence="11">
    <location>
        <begin position="1"/>
        <end position="209"/>
    </location>
</feature>
<evidence type="ECO:0000313" key="12">
    <source>
        <dbReference type="EMBL" id="KAF2792020.1"/>
    </source>
</evidence>
<dbReference type="OrthoDB" id="448446at2759"/>
<evidence type="ECO:0000256" key="1">
    <source>
        <dbReference type="ARBA" id="ARBA00004604"/>
    </source>
</evidence>
<dbReference type="Proteomes" id="UP000799757">
    <property type="component" value="Unassembled WGS sequence"/>
</dbReference>
<comment type="subcellular location">
    <subcellularLocation>
        <location evidence="1 10">Nucleus</location>
        <location evidence="1 10">Nucleolus</location>
    </subcellularLocation>
</comment>
<evidence type="ECO:0000256" key="5">
    <source>
        <dbReference type="ARBA" id="ARBA00022552"/>
    </source>
</evidence>
<keyword evidence="8 10" id="KW-0687">Ribonucleoprotein</keyword>
<dbReference type="PANTHER" id="PTHR21738">
    <property type="entry name" value="RIBOSOMAL RNA PROCESSING PROTEIN 36 HOMOLOG"/>
    <property type="match status" value="1"/>
</dbReference>
<gene>
    <name evidence="12" type="ORF">K505DRAFT_279613</name>
</gene>
<feature type="compositionally biased region" description="Acidic residues" evidence="11">
    <location>
        <begin position="48"/>
        <end position="70"/>
    </location>
</feature>
<evidence type="ECO:0000256" key="9">
    <source>
        <dbReference type="ARBA" id="ARBA00025053"/>
    </source>
</evidence>
<sequence length="355" mass="40083">MPLSTKLNRTLRAEEEDTDDEEYYEVTDRSSPSVIETGDGADIISSGSEDEQGGAAQEGEDQSDESDEDQYEARLSKVSFGALAKAQESLSKEQSSRKRKRDDGTSTSQEDKLQALRERLRALKAEKLAAVPTKSSKKPKTSTKTSAKTSTKAKPTQDEDDEDEDQASDGDSSDSGGAPFARSSKHAPRVQSSKRAVTRRRTAVEVKKPVFRDPRFDQLSGIGPNENTLKNRYSFLDDYRASEMADLRATIKKTKNEAEKAQLKRQLLSMESQQKAKEAKDKQQEVVQRHKKQEKELIKEGKQPFYLKKAEQKKLALIDRFQNMKSKQRAHVIERRRKKTTAKERKNIPADRRAA</sequence>
<dbReference type="Pfam" id="PF06102">
    <property type="entry name" value="RRP36"/>
    <property type="match status" value="1"/>
</dbReference>
<evidence type="ECO:0000256" key="7">
    <source>
        <dbReference type="ARBA" id="ARBA00023242"/>
    </source>
</evidence>
<evidence type="ECO:0000256" key="10">
    <source>
        <dbReference type="RuleBase" id="RU368027"/>
    </source>
</evidence>
<feature type="compositionally biased region" description="Acidic residues" evidence="11">
    <location>
        <begin position="158"/>
        <end position="172"/>
    </location>
</feature>
<reference evidence="12" key="1">
    <citation type="journal article" date="2020" name="Stud. Mycol.">
        <title>101 Dothideomycetes genomes: a test case for predicting lifestyles and emergence of pathogens.</title>
        <authorList>
            <person name="Haridas S."/>
            <person name="Albert R."/>
            <person name="Binder M."/>
            <person name="Bloem J."/>
            <person name="Labutti K."/>
            <person name="Salamov A."/>
            <person name="Andreopoulos B."/>
            <person name="Baker S."/>
            <person name="Barry K."/>
            <person name="Bills G."/>
            <person name="Bluhm B."/>
            <person name="Cannon C."/>
            <person name="Castanera R."/>
            <person name="Culley D."/>
            <person name="Daum C."/>
            <person name="Ezra D."/>
            <person name="Gonzalez J."/>
            <person name="Henrissat B."/>
            <person name="Kuo A."/>
            <person name="Liang C."/>
            <person name="Lipzen A."/>
            <person name="Lutzoni F."/>
            <person name="Magnuson J."/>
            <person name="Mondo S."/>
            <person name="Nolan M."/>
            <person name="Ohm R."/>
            <person name="Pangilinan J."/>
            <person name="Park H.-J."/>
            <person name="Ramirez L."/>
            <person name="Alfaro M."/>
            <person name="Sun H."/>
            <person name="Tritt A."/>
            <person name="Yoshinaga Y."/>
            <person name="Zwiers L.-H."/>
            <person name="Turgeon B."/>
            <person name="Goodwin S."/>
            <person name="Spatafora J."/>
            <person name="Crous P."/>
            <person name="Grigoriev I."/>
        </authorList>
    </citation>
    <scope>NUCLEOTIDE SEQUENCE</scope>
    <source>
        <strain evidence="12">CBS 109.77</strain>
    </source>
</reference>
<feature type="compositionally biased region" description="Acidic residues" evidence="11">
    <location>
        <begin position="14"/>
        <end position="25"/>
    </location>
</feature>
<dbReference type="AlphaFoldDB" id="A0A6A6X685"/>
<evidence type="ECO:0000313" key="13">
    <source>
        <dbReference type="Proteomes" id="UP000799757"/>
    </source>
</evidence>
<name>A0A6A6X685_9PLEO</name>
<evidence type="ECO:0000256" key="3">
    <source>
        <dbReference type="ARBA" id="ARBA00011167"/>
    </source>
</evidence>
<accession>A0A6A6X685</accession>
<keyword evidence="13" id="KW-1185">Reference proteome</keyword>
<feature type="compositionally biased region" description="Basic residues" evidence="11">
    <location>
        <begin position="326"/>
        <end position="340"/>
    </location>
</feature>
<keyword evidence="6" id="KW-0175">Coiled coil</keyword>
<keyword evidence="5 10" id="KW-0698">rRNA processing</keyword>
<feature type="compositionally biased region" description="Basic and acidic residues" evidence="11">
    <location>
        <begin position="341"/>
        <end position="355"/>
    </location>
</feature>